<dbReference type="AlphaFoldDB" id="A0A0D2CKX4"/>
<organism evidence="1 2">
    <name type="scientific">Cladophialophora immunda</name>
    <dbReference type="NCBI Taxonomy" id="569365"/>
    <lineage>
        <taxon>Eukaryota</taxon>
        <taxon>Fungi</taxon>
        <taxon>Dikarya</taxon>
        <taxon>Ascomycota</taxon>
        <taxon>Pezizomycotina</taxon>
        <taxon>Eurotiomycetes</taxon>
        <taxon>Chaetothyriomycetidae</taxon>
        <taxon>Chaetothyriales</taxon>
        <taxon>Herpotrichiellaceae</taxon>
        <taxon>Cladophialophora</taxon>
    </lineage>
</organism>
<evidence type="ECO:0000313" key="1">
    <source>
        <dbReference type="EMBL" id="KIW24204.1"/>
    </source>
</evidence>
<keyword evidence="2" id="KW-1185">Reference proteome</keyword>
<dbReference type="HOGENOM" id="CLU_2037818_0_0_1"/>
<protein>
    <submittedName>
        <fullName evidence="1">Uncharacterized protein</fullName>
    </submittedName>
</protein>
<name>A0A0D2CKX4_9EURO</name>
<gene>
    <name evidence="1" type="ORF">PV07_09932</name>
</gene>
<accession>A0A0D2CKX4</accession>
<dbReference type="VEuPathDB" id="FungiDB:PV07_09932"/>
<dbReference type="EMBL" id="KN847045">
    <property type="protein sequence ID" value="KIW24204.1"/>
    <property type="molecule type" value="Genomic_DNA"/>
</dbReference>
<dbReference type="RefSeq" id="XP_016244420.1">
    <property type="nucleotide sequence ID" value="XM_016397229.1"/>
</dbReference>
<sequence>MRVHISEPESERIETSIGRAVDEEHKVRLDPNDSMPRRVLSSEATSVEALVNERELAQDGRRSSIILEVAMGCEPRARDLNRHVWCFINPDEAEAFPQRLPPLSPLPFPQDSLACHALWKL</sequence>
<reference evidence="1 2" key="1">
    <citation type="submission" date="2015-01" db="EMBL/GenBank/DDBJ databases">
        <title>The Genome Sequence of Cladophialophora immunda CBS83496.</title>
        <authorList>
            <consortium name="The Broad Institute Genomics Platform"/>
            <person name="Cuomo C."/>
            <person name="de Hoog S."/>
            <person name="Gorbushina A."/>
            <person name="Stielow B."/>
            <person name="Teixiera M."/>
            <person name="Abouelleil A."/>
            <person name="Chapman S.B."/>
            <person name="Priest M."/>
            <person name="Young S.K."/>
            <person name="Wortman J."/>
            <person name="Nusbaum C."/>
            <person name="Birren B."/>
        </authorList>
    </citation>
    <scope>NUCLEOTIDE SEQUENCE [LARGE SCALE GENOMIC DNA]</scope>
    <source>
        <strain evidence="1 2">CBS 83496</strain>
    </source>
</reference>
<dbReference type="Proteomes" id="UP000054466">
    <property type="component" value="Unassembled WGS sequence"/>
</dbReference>
<dbReference type="GeneID" id="27349126"/>
<evidence type="ECO:0000313" key="2">
    <source>
        <dbReference type="Proteomes" id="UP000054466"/>
    </source>
</evidence>
<proteinExistence type="predicted"/>